<proteinExistence type="predicted"/>
<dbReference type="RefSeq" id="WP_065248218.1">
    <property type="nucleotide sequence ID" value="NZ_CP012117.1"/>
</dbReference>
<feature type="compositionally biased region" description="Polar residues" evidence="1">
    <location>
        <begin position="858"/>
        <end position="868"/>
    </location>
</feature>
<organism evidence="4 5">
    <name type="scientific">Dermabacter vaginalis</name>
    <dbReference type="NCBI Taxonomy" id="1630135"/>
    <lineage>
        <taxon>Bacteria</taxon>
        <taxon>Bacillati</taxon>
        <taxon>Actinomycetota</taxon>
        <taxon>Actinomycetes</taxon>
        <taxon>Micrococcales</taxon>
        <taxon>Dermabacteraceae</taxon>
        <taxon>Dermabacter</taxon>
    </lineage>
</organism>
<feature type="transmembrane region" description="Helical" evidence="2">
    <location>
        <begin position="2306"/>
        <end position="2327"/>
    </location>
</feature>
<evidence type="ECO:0000256" key="1">
    <source>
        <dbReference type="SAM" id="MobiDB-lite"/>
    </source>
</evidence>
<protein>
    <recommendedName>
        <fullName evidence="3">DUF11 domain-containing protein</fullName>
    </recommendedName>
</protein>
<feature type="region of interest" description="Disordered" evidence="1">
    <location>
        <begin position="2275"/>
        <end position="2298"/>
    </location>
</feature>
<keyword evidence="2" id="KW-1133">Transmembrane helix</keyword>
<name>A0A1B0ZJI4_9MICO</name>
<dbReference type="STRING" id="1630135.DAD186_16340"/>
<sequence length="2333" mass="241638">MKSPQVYRHAAVRVLFAMALACVLVMQSLLGGGSGALAEPAKPNIEITLKRLTDDNRPTGFKNRYQVTVKCEYLNGQESEDDCLTGGVLKFDGVPDGWNFEIGGSDQLSSVNSGRRTANVKTIGKQGATFSFEVSVTPPNYVTPNNTSWDLTANLTSDQLNNPLKSETIHTTAVANRKLKLDKKALQQSTWIGDTVVWQVAADINDGQKYEGLGVHRPLKLEFSDVLPIGFEPTEIQYAGQNVEFTYDNKNRKLQWSVEGIQVPERDKANDVYKFEVHTKVTSAACQGKPEPCVGKSENAVTATAHYNGADDLTADAQASVSLAGRPDADGVISKTALGVSVKEGDETRKGIFPLRYQDANDKNWDGKALWRTPQEAHDADDRLNGDRSSLVAGGYTVDVAVKEGDTPVKDGSSLLPLTQSYEDDVPCMDPATVQEGVLYTSRTDGKLCQRPAFHVTAVEIRTDAPGSLSVGDFVPVAVLTDGSRVSLKKLGDVEVAEKDKPKRIGSVVYSVPESARGKVARIVAAPGRPLDGAKTWKMTIGGFADEKLGGDAILRNQKARVTVTANKQTKPFIDGRSPIADLHLLGSLHHVEKTWFSIRNQFVPLEPNNEVSKAGIRWQVDFSFRGKAQSSGDIVVSDLLPRGMEIVTDPSKIHRKSDITDAVYTYDEAEFTRGVSGGASKRKVETKVVENYQDGRTLVQWRIPHTWADPDPSGNVDVVGRFRFAAQPRYAGSYTNDAYLTDAAEPNFRCALDTPEDVLNLDEDSATAKACHGASSWSIDAPAGYRALSLAKAVKGPEDASFAYTPKKAVVPAKGGPVTYRIEATNSSSDATNGLVFYDVLPHKGDTGVSEKLADQSRGSTQSGSFTEMTKVPQGVKVYYSPSLNPCRPEVFPNAANSGCVNDWSETAPKNVKALKFVYDGELKPKQTLALEYTISVPVMKPTDVLWNSVAAKASFASGQSLPPVEAPKVGAARVAQPQFAVEKKSGKASAEDGKWSSTYTVTVKNTGPFEGKSASVADTPSLPKGFTLSGAKVDGATVDAKSGSFPVTDGVELAPGGSKTFKVEISGDYKAADVDWASVAKCETAGGGSVTGGLVNTVTMDGDTDGTSNNAACNPVKKAPKFAVKKEASGEASAANGKWSSTYKVTVSNTGEVKGTSKAVTDTPAVPAGFTVSGAKVDGKDATLTDGSFTVTNGVELAPGESKTFTVVVSGSFDPARVKESEVLHCTGEEGVSDGKGFANGVTLDGDSDGQGNNTACTTVEKAPKFAVKKEASGKANAVNGKWSSTYKVTVTNTGVLAGKSPVVTDKPAAPKGFLITSAKIDKGEPVTLTNGEFTVSEGVELAPGESKSFTVVVLGTYVSGQADGAAASQCDAAVQDASKGGFFNQVTMKGDSDGAKNNTACTTVEKAPKFAVKKEASGKANAVNGKWSSTYKVTVTNTGVLAGKSPVVTDKPAAPKGFLITSAKIDKGEPVTLTNGEFTVSEGVELAPGESKSFTVVVLGTYVSGQADGAAASQCDAAVQDASKGGFFNQVTMKGDSDGAKNNTACTTVEKAPKFAVKKEASGKANAVNGKWSSTYTVTVTNTGVLAGKSAAVVDTPSAPAGFQVENVSVDGADATLEDGSVTVTDGVELAPGESKSFTVVVSGSFDPAQVKESEVLQCAGDGAEGAHGFVNGVTLDGDSDGEGNNTACTTVEKAPKFAVKKEASGEASAVNGEWSSTYKVTVTNTGVLAGKSAPVADTPSVPAGFQVEKATVQQEGAGEATEVALEDGSFTVTDGVELAPGESKSFTVVVSGSFDPHQVKESEVLQCAGDGAEGAHGFVNGVTLDGDSDGEGNNTACTTVEKAPKFAVKKEASGEASAVNGEWSSTYTVTVTNTGVLAGKSAPVADTPSVPAGFQVEKATVQQEGAGEATEVALEDGSFTVTDGVELAPGESKSFTVVVSGSFDPHQVKESEVLQCAGDGAEGAHGFVNGVTLDGDSDGEGNNTACTTVEKAPKFAVKKEASGEASAVNGEWSSTYTVTVTNTGVLAGKSAPVADTPSAPAGFQVEKVSVDGADATLEDGSVTVTEGVELAPGESKSFTVVVSGSYRPADADWAAAGQCGADGAEGAHGFVNTVAMPGDTDGEDNNTACTTVTKDPAFAVKKESGKASAVNGEWSSTYTVTVTNTGERAGKSKPVADTPRVPAGFTVTGATVDGKSVAVKDGSFTVTDGVELGLGGAKSFTVVLSGSYSANADWAKASRCDADGTTSGLFNQVSMAGDSDGAANNTACNTVEKPKTPAVPQKPSKPHKPVSGLPLPRTGAPIGLSAAAGVLTVLAGCVIMVAGRRSRRS</sequence>
<feature type="region of interest" description="Disordered" evidence="1">
    <location>
        <begin position="849"/>
        <end position="868"/>
    </location>
</feature>
<reference evidence="4 5" key="1">
    <citation type="submission" date="2015-06" db="EMBL/GenBank/DDBJ databases">
        <title>Investigation of pathophysiology for high-risk pregnancy and development of treatment modality based on it.</title>
        <authorList>
            <person name="Kim B.-C."/>
            <person name="Lim S."/>
        </authorList>
    </citation>
    <scope>NUCLEOTIDE SEQUENCE [LARGE SCALE GENOMIC DNA]</scope>
    <source>
        <strain evidence="4 5">AD1-86</strain>
    </source>
</reference>
<evidence type="ECO:0000313" key="5">
    <source>
        <dbReference type="Proteomes" id="UP000092596"/>
    </source>
</evidence>
<keyword evidence="2" id="KW-0812">Transmembrane</keyword>
<dbReference type="PATRIC" id="fig|1630135.4.peg.1635"/>
<dbReference type="EMBL" id="CP012117">
    <property type="protein sequence ID" value="ANP28184.1"/>
    <property type="molecule type" value="Genomic_DNA"/>
</dbReference>
<dbReference type="Proteomes" id="UP000092596">
    <property type="component" value="Chromosome"/>
</dbReference>
<keyword evidence="2" id="KW-0472">Membrane</keyword>
<evidence type="ECO:0000259" key="3">
    <source>
        <dbReference type="Pfam" id="PF01345"/>
    </source>
</evidence>
<accession>A0A1B0ZJI4</accession>
<dbReference type="InterPro" id="IPR001434">
    <property type="entry name" value="OmcB-like_DUF11"/>
</dbReference>
<evidence type="ECO:0000313" key="4">
    <source>
        <dbReference type="EMBL" id="ANP28184.1"/>
    </source>
</evidence>
<gene>
    <name evidence="4" type="ORF">DAD186_16340</name>
</gene>
<dbReference type="KEGG" id="dva:DAD186_16340"/>
<dbReference type="Pfam" id="PF01345">
    <property type="entry name" value="DUF11"/>
    <property type="match status" value="1"/>
</dbReference>
<evidence type="ECO:0000256" key="2">
    <source>
        <dbReference type="SAM" id="Phobius"/>
    </source>
</evidence>
<feature type="domain" description="DUF11" evidence="3">
    <location>
        <begin position="982"/>
        <end position="1108"/>
    </location>
</feature>